<dbReference type="InterPro" id="IPR023296">
    <property type="entry name" value="Glyco_hydro_beta-prop_sf"/>
</dbReference>
<dbReference type="RefSeq" id="WP_344714192.1">
    <property type="nucleotide sequence ID" value="NZ_BAABCB010000018.1"/>
</dbReference>
<dbReference type="Pfam" id="PF24793">
    <property type="entry name" value="GINT1_N"/>
    <property type="match status" value="1"/>
</dbReference>
<keyword evidence="5" id="KW-1185">Reference proteome</keyword>
<dbReference type="Proteomes" id="UP001501682">
    <property type="component" value="Unassembled WGS sequence"/>
</dbReference>
<gene>
    <name evidence="4" type="ORF">GCM10022292_18850</name>
</gene>
<dbReference type="PANTHER" id="PTHR43772">
    <property type="entry name" value="ENDO-1,4-BETA-XYLANASE"/>
    <property type="match status" value="1"/>
</dbReference>
<keyword evidence="2" id="KW-0119">Carbohydrate metabolism</keyword>
<proteinExistence type="predicted"/>
<dbReference type="InterPro" id="IPR056442">
    <property type="entry name" value="GINT1_N"/>
</dbReference>
<reference evidence="5" key="1">
    <citation type="journal article" date="2019" name="Int. J. Syst. Evol. Microbiol.">
        <title>The Global Catalogue of Microorganisms (GCM) 10K type strain sequencing project: providing services to taxonomists for standard genome sequencing and annotation.</title>
        <authorList>
            <consortium name="The Broad Institute Genomics Platform"/>
            <consortium name="The Broad Institute Genome Sequencing Center for Infectious Disease"/>
            <person name="Wu L."/>
            <person name="Ma J."/>
        </authorList>
    </citation>
    <scope>NUCLEOTIDE SEQUENCE [LARGE SCALE GENOMIC DNA]</scope>
    <source>
        <strain evidence="5">JCM 17633</strain>
    </source>
</reference>
<comment type="caution">
    <text evidence="4">The sequence shown here is derived from an EMBL/GenBank/DDBJ whole genome shotgun (WGS) entry which is preliminary data.</text>
</comment>
<name>A0ABP8CUT3_9FLAO</name>
<organism evidence="4 5">
    <name type="scientific">Winogradskyella damuponensis</name>
    <dbReference type="NCBI Taxonomy" id="943939"/>
    <lineage>
        <taxon>Bacteria</taxon>
        <taxon>Pseudomonadati</taxon>
        <taxon>Bacteroidota</taxon>
        <taxon>Flavobacteriia</taxon>
        <taxon>Flavobacteriales</taxon>
        <taxon>Flavobacteriaceae</taxon>
        <taxon>Winogradskyella</taxon>
    </lineage>
</organism>
<keyword evidence="1" id="KW-0858">Xylan degradation</keyword>
<dbReference type="PANTHER" id="PTHR43772:SF2">
    <property type="entry name" value="PUTATIVE (AFU_ORTHOLOGUE AFUA_2G04480)-RELATED"/>
    <property type="match status" value="1"/>
</dbReference>
<sequence>MKKLKIALIVDHRNYFAWQDAIVKDLKDSKSVEIVLKIDLDEDIKKAKNSEKKLPLLWKLFLKIDSKIFKPNPNATALLDNDITLNNIPSYQITDSFIASDLDTYNLDIILNLTETNFNLKIQDAAKYGIWFLNHCDLDDINKRPYGIWEMLDQKPEVAGVLRYLKSGMSSPKTIDLTFSCKDGLSYKRNLNEILWQTHFLIKNNVELLATNEELFNKKLDSKSHIYESKAINVPLLPPSNLKILSFVLKLYKNKILQLIKSLFYFDQWALIFFNNKNANDPFNLKSYTKILPPKDRFWADPFLIKHNDKTYLFIEELIYKNKLGHLAVMEIDEQGNYTKPETILVKDYHLSYPFVFEDNGSYYMIPETSGNNDIQLYKATDFPLKWEFQQVLMKDVVAVDTTIYKENDTYWMFTNMKKHKGASKHVELFLYSSKSLYTDQWIEHPLNPIVTDIKTARPAGKLFNYNGKLYRPSQNCSNHYGYGLNISEITALNTNKFEEDLIFAIKPDWDKAINCTHSFNSAEQLYISDIKIKRKRF</sequence>
<dbReference type="EMBL" id="BAABCB010000018">
    <property type="protein sequence ID" value="GAA4243605.1"/>
    <property type="molecule type" value="Genomic_DNA"/>
</dbReference>
<dbReference type="SUPFAM" id="SSF75005">
    <property type="entry name" value="Arabinanase/levansucrase/invertase"/>
    <property type="match status" value="1"/>
</dbReference>
<protein>
    <recommendedName>
        <fullName evidence="3">Glucosamine inositolphosphorylceramide transferase 1 N-terminal domain-containing protein</fullName>
    </recommendedName>
</protein>
<feature type="domain" description="Glucosamine inositolphosphorylceramide transferase 1 N-terminal" evidence="3">
    <location>
        <begin position="297"/>
        <end position="501"/>
    </location>
</feature>
<dbReference type="Gene3D" id="2.115.10.20">
    <property type="entry name" value="Glycosyl hydrolase domain, family 43"/>
    <property type="match status" value="1"/>
</dbReference>
<dbReference type="InterPro" id="IPR052176">
    <property type="entry name" value="Glycosyl_Hydrlase_43_Enz"/>
</dbReference>
<evidence type="ECO:0000313" key="5">
    <source>
        <dbReference type="Proteomes" id="UP001501682"/>
    </source>
</evidence>
<evidence type="ECO:0000256" key="1">
    <source>
        <dbReference type="ARBA" id="ARBA00022651"/>
    </source>
</evidence>
<evidence type="ECO:0000256" key="2">
    <source>
        <dbReference type="ARBA" id="ARBA00023277"/>
    </source>
</evidence>
<accession>A0ABP8CUT3</accession>
<keyword evidence="1" id="KW-0624">Polysaccharide degradation</keyword>
<evidence type="ECO:0000259" key="3">
    <source>
        <dbReference type="Pfam" id="PF24793"/>
    </source>
</evidence>
<evidence type="ECO:0000313" key="4">
    <source>
        <dbReference type="EMBL" id="GAA4243605.1"/>
    </source>
</evidence>